<dbReference type="CDD" id="cd00531">
    <property type="entry name" value="NTF2_like"/>
    <property type="match status" value="1"/>
</dbReference>
<dbReference type="Gene3D" id="3.10.450.50">
    <property type="match status" value="1"/>
</dbReference>
<keyword evidence="3" id="KW-1185">Reference proteome</keyword>
<evidence type="ECO:0000313" key="2">
    <source>
        <dbReference type="EMBL" id="UNP30510.1"/>
    </source>
</evidence>
<evidence type="ECO:0000313" key="3">
    <source>
        <dbReference type="Proteomes" id="UP000829194"/>
    </source>
</evidence>
<proteinExistence type="predicted"/>
<dbReference type="InterPro" id="IPR032710">
    <property type="entry name" value="NTF2-like_dom_sf"/>
</dbReference>
<feature type="domain" description="SnoaL-like" evidence="1">
    <location>
        <begin position="8"/>
        <end position="132"/>
    </location>
</feature>
<name>A0ABY3XFU8_9GAMM</name>
<dbReference type="Pfam" id="PF13474">
    <property type="entry name" value="SnoaL_3"/>
    <property type="match status" value="1"/>
</dbReference>
<dbReference type="InterPro" id="IPR037401">
    <property type="entry name" value="SnoaL-like"/>
</dbReference>
<evidence type="ECO:0000259" key="1">
    <source>
        <dbReference type="Pfam" id="PF13474"/>
    </source>
</evidence>
<accession>A0ABY3XFU8</accession>
<organism evidence="2 3">
    <name type="scientific">Lysobacter gummosus</name>
    <dbReference type="NCBI Taxonomy" id="262324"/>
    <lineage>
        <taxon>Bacteria</taxon>
        <taxon>Pseudomonadati</taxon>
        <taxon>Pseudomonadota</taxon>
        <taxon>Gammaproteobacteria</taxon>
        <taxon>Lysobacterales</taxon>
        <taxon>Lysobacteraceae</taxon>
        <taxon>Lysobacter</taxon>
    </lineage>
</organism>
<gene>
    <name evidence="2" type="ORF">MOV92_04380</name>
</gene>
<dbReference type="RefSeq" id="WP_057941736.1">
    <property type="nucleotide sequence ID" value="NZ_CP011131.1"/>
</dbReference>
<protein>
    <submittedName>
        <fullName evidence="2">Nuclear transport factor 2 family protein</fullName>
    </submittedName>
</protein>
<dbReference type="Proteomes" id="UP000829194">
    <property type="component" value="Chromosome"/>
</dbReference>
<reference evidence="2 3" key="1">
    <citation type="submission" date="2022-03" db="EMBL/GenBank/DDBJ databases">
        <title>Complete genome sequence of Lysobacter capsici VKM B-2533 and Lysobacter gummosus 10.1.1, promising sources of lytic agents.</title>
        <authorList>
            <person name="Tarlachkov S.V."/>
            <person name="Kudryakova I.V."/>
            <person name="Afoshin A.S."/>
            <person name="Leontyevskaya E.A."/>
            <person name="Leontyevskaya N.V."/>
        </authorList>
    </citation>
    <scope>NUCLEOTIDE SEQUENCE [LARGE SCALE GENOMIC DNA]</scope>
    <source>
        <strain evidence="2 3">10.1.1</strain>
    </source>
</reference>
<dbReference type="SUPFAM" id="SSF54427">
    <property type="entry name" value="NTF2-like"/>
    <property type="match status" value="1"/>
</dbReference>
<dbReference type="EMBL" id="CP093547">
    <property type="protein sequence ID" value="UNP30510.1"/>
    <property type="molecule type" value="Genomic_DNA"/>
</dbReference>
<sequence>MTDAHDPVLHTLQAYAAAVLAKDVEALVALYDDDVHLFDMWSDWSMRGIEPWRAMVRDWFGSLGDERVVVGIDQAQATLGADLAIGHAILSYTAFAANGERLRSLNNRITLGLARRDGGWKIVHEHTSAPIEHRTTKAILQRE</sequence>